<dbReference type="EMBL" id="CADCUR010000015">
    <property type="protein sequence ID" value="CAA9378612.1"/>
    <property type="molecule type" value="Genomic_DNA"/>
</dbReference>
<evidence type="ECO:0000313" key="1">
    <source>
        <dbReference type="EMBL" id="CAA9378612.1"/>
    </source>
</evidence>
<dbReference type="AlphaFoldDB" id="A0A6J4N963"/>
<gene>
    <name evidence="1" type="ORF">AVDCRST_MAG74-184</name>
</gene>
<protein>
    <submittedName>
        <fullName evidence="1">Uncharacterized protein</fullName>
    </submittedName>
</protein>
<accession>A0A6J4N963</accession>
<sequence>MFFYENSKQTDIFQICGSVGAIKFYGFKKVEASDLTATQAEIAAVARFLV</sequence>
<reference evidence="1" key="1">
    <citation type="submission" date="2020-02" db="EMBL/GenBank/DDBJ databases">
        <authorList>
            <person name="Meier V. D."/>
        </authorList>
    </citation>
    <scope>NUCLEOTIDE SEQUENCE</scope>
    <source>
        <strain evidence="1">AVDCRST_MAG74</strain>
    </source>
</reference>
<proteinExistence type="predicted"/>
<name>A0A6J4N963_9BACT</name>
<organism evidence="1">
    <name type="scientific">uncultured Pyrinomonadaceae bacterium</name>
    <dbReference type="NCBI Taxonomy" id="2283094"/>
    <lineage>
        <taxon>Bacteria</taxon>
        <taxon>Pseudomonadati</taxon>
        <taxon>Acidobacteriota</taxon>
        <taxon>Blastocatellia</taxon>
        <taxon>Blastocatellales</taxon>
        <taxon>Pyrinomonadaceae</taxon>
        <taxon>environmental samples</taxon>
    </lineage>
</organism>